<dbReference type="OrthoDB" id="4799at2157"/>
<evidence type="ECO:0000313" key="2">
    <source>
        <dbReference type="Proteomes" id="UP000004440"/>
    </source>
</evidence>
<dbReference type="EMBL" id="AFPU01000001">
    <property type="protein sequence ID" value="EGP93581.1"/>
    <property type="molecule type" value="Genomic_DNA"/>
</dbReference>
<dbReference type="AlphaFoldDB" id="F9CWC9"/>
<organism evidence="1 2">
    <name type="scientific">Nitrosarchaeum koreense MY1</name>
    <dbReference type="NCBI Taxonomy" id="1001994"/>
    <lineage>
        <taxon>Archaea</taxon>
        <taxon>Nitrososphaerota</taxon>
        <taxon>Nitrososphaeria</taxon>
        <taxon>Nitrosopumilales</taxon>
        <taxon>Nitrosopumilaceae</taxon>
        <taxon>Nitrosarchaeum</taxon>
    </lineage>
</organism>
<name>F9CWC9_9ARCH</name>
<evidence type="ECO:0000313" key="1">
    <source>
        <dbReference type="EMBL" id="EGP93581.1"/>
    </source>
</evidence>
<dbReference type="PATRIC" id="fig|1001994.6.peg.807"/>
<gene>
    <name evidence="1" type="ORF">MY1_0819</name>
</gene>
<proteinExistence type="predicted"/>
<dbReference type="STRING" id="1001994.MY1_0819"/>
<reference evidence="1 2" key="1">
    <citation type="journal article" date="2011" name="J. Bacteriol.">
        <title>Genome Sequence of an Ammonia-Oxidizing Soil Archaeon, "Candidatus Nitrosoarchaeum koreensis" MY1.</title>
        <authorList>
            <person name="Kim B.K."/>
            <person name="Jung M.Y."/>
            <person name="Yu D.S."/>
            <person name="Park S.J."/>
            <person name="Oh T.K."/>
            <person name="Rhee S.K."/>
            <person name="Kim J.F."/>
        </authorList>
    </citation>
    <scope>NUCLEOTIDE SEQUENCE [LARGE SCALE GENOMIC DNA]</scope>
    <source>
        <strain evidence="1 2">MY1</strain>
    </source>
</reference>
<dbReference type="Proteomes" id="UP000004440">
    <property type="component" value="Unassembled WGS sequence"/>
</dbReference>
<accession>F9CWC9</accession>
<protein>
    <submittedName>
        <fullName evidence="1">Uncharacterized protein</fullName>
    </submittedName>
</protein>
<sequence>MITHIEPTSELYERERIIFACIKNNPEMHHNALLKKIVPEYMAKTTFEKTRDSLLDKEIIFVEKKANMKFYVPTSNYSTKFQQHVERITNTAFHNLKNYIKKLDEDYRHKDVNEKIKITNSVLKNLLQTDNGFTLLDSNKNPKKTLYRDEHLEIQQLIYHVFDIIQNDKDHDTIFPTVMSYLYSSMPKRYQEVE</sequence>
<keyword evidence="2" id="KW-1185">Reference proteome</keyword>
<comment type="caution">
    <text evidence="1">The sequence shown here is derived from an EMBL/GenBank/DDBJ whole genome shotgun (WGS) entry which is preliminary data.</text>
</comment>
<dbReference type="RefSeq" id="WP_007550373.1">
    <property type="nucleotide sequence ID" value="NZ_AFPU01000001.1"/>
</dbReference>